<dbReference type="InterPro" id="IPR050738">
    <property type="entry name" value="Sulfatase"/>
</dbReference>
<sequence precursor="true">MYSRLVLSYLIVCTLLCSSSDLSAAERPNIVVVLADDLGYGDLACYGNEEVFTPHLDQFANEGLRFISCYAAHPNCSPSRTGLMTGRTPTRVGVHNWIPYLSPMHVRASELTIATLLRKAGYSTCHSGKWHMNGMFNMPEQPQPGDHGFDHWFSTQNNALPNHHNPDNFVRNGQEVGRTEGYSALIVADEAARWLREGRDQEKPFFLYVCFHEPHEPIASDEKYTKLYPSDDPSYSAHHGNITQMDDAFGQLMTELDELKLRDNTLVLFTSDNGPARTGIHPHGSAGPLRAKKGHIYDGGIRVPGILRWPGHTTAGTISDEPICGVDVLPTLCDITATPIPTDRAIDGTSFLPILNGEPIERETPLYWHFNFAQSTTKVAMREGDWKLLATLTGPNFGGGADITEERTRSLKEAKLKDFELYNLKQDIDESENLSEAEPNRFQNMRERMQQLYTEIQTETPTWPNWKSPGVERDRIIWPDYKK</sequence>
<keyword evidence="4" id="KW-0106">Calcium</keyword>
<dbReference type="PANTHER" id="PTHR42693:SF53">
    <property type="entry name" value="ENDO-4-O-SULFATASE"/>
    <property type="match status" value="1"/>
</dbReference>
<dbReference type="InterPro" id="IPR024607">
    <property type="entry name" value="Sulfatase_CS"/>
</dbReference>
<evidence type="ECO:0000256" key="2">
    <source>
        <dbReference type="ARBA" id="ARBA00022723"/>
    </source>
</evidence>
<dbReference type="KEGG" id="plon:Pla110_02760"/>
<keyword evidence="8" id="KW-1185">Reference proteome</keyword>
<feature type="signal peptide" evidence="5">
    <location>
        <begin position="1"/>
        <end position="24"/>
    </location>
</feature>
<evidence type="ECO:0000313" key="7">
    <source>
        <dbReference type="EMBL" id="QDU78572.1"/>
    </source>
</evidence>
<dbReference type="AlphaFoldDB" id="A0A518CH70"/>
<proteinExistence type="inferred from homology"/>
<name>A0A518CH70_9PLAN</name>
<dbReference type="PROSITE" id="PS00149">
    <property type="entry name" value="SULFATASE_2"/>
    <property type="match status" value="1"/>
</dbReference>
<dbReference type="SUPFAM" id="SSF53649">
    <property type="entry name" value="Alkaline phosphatase-like"/>
    <property type="match status" value="1"/>
</dbReference>
<keyword evidence="2" id="KW-0479">Metal-binding</keyword>
<dbReference type="Gene3D" id="3.40.720.10">
    <property type="entry name" value="Alkaline Phosphatase, subunit A"/>
    <property type="match status" value="1"/>
</dbReference>
<dbReference type="EMBL" id="CP036281">
    <property type="protein sequence ID" value="QDU78572.1"/>
    <property type="molecule type" value="Genomic_DNA"/>
</dbReference>
<dbReference type="InterPro" id="IPR017850">
    <property type="entry name" value="Alkaline_phosphatase_core_sf"/>
</dbReference>
<dbReference type="EC" id="3.1.6.1" evidence="7"/>
<evidence type="ECO:0000256" key="4">
    <source>
        <dbReference type="ARBA" id="ARBA00022837"/>
    </source>
</evidence>
<accession>A0A518CH70</accession>
<organism evidence="7 8">
    <name type="scientific">Polystyrenella longa</name>
    <dbReference type="NCBI Taxonomy" id="2528007"/>
    <lineage>
        <taxon>Bacteria</taxon>
        <taxon>Pseudomonadati</taxon>
        <taxon>Planctomycetota</taxon>
        <taxon>Planctomycetia</taxon>
        <taxon>Planctomycetales</taxon>
        <taxon>Planctomycetaceae</taxon>
        <taxon>Polystyrenella</taxon>
    </lineage>
</organism>
<evidence type="ECO:0000313" key="8">
    <source>
        <dbReference type="Proteomes" id="UP000317178"/>
    </source>
</evidence>
<evidence type="ECO:0000259" key="6">
    <source>
        <dbReference type="Pfam" id="PF00884"/>
    </source>
</evidence>
<evidence type="ECO:0000256" key="5">
    <source>
        <dbReference type="SAM" id="SignalP"/>
    </source>
</evidence>
<gene>
    <name evidence="7" type="primary">atsA_2</name>
    <name evidence="7" type="ORF">Pla110_02760</name>
</gene>
<comment type="similarity">
    <text evidence="1">Belongs to the sulfatase family.</text>
</comment>
<dbReference type="InterPro" id="IPR000917">
    <property type="entry name" value="Sulfatase_N"/>
</dbReference>
<feature type="domain" description="Sulfatase N-terminal" evidence="6">
    <location>
        <begin position="28"/>
        <end position="336"/>
    </location>
</feature>
<dbReference type="PANTHER" id="PTHR42693">
    <property type="entry name" value="ARYLSULFATASE FAMILY MEMBER"/>
    <property type="match status" value="1"/>
</dbReference>
<evidence type="ECO:0000256" key="1">
    <source>
        <dbReference type="ARBA" id="ARBA00008779"/>
    </source>
</evidence>
<dbReference type="Proteomes" id="UP000317178">
    <property type="component" value="Chromosome"/>
</dbReference>
<keyword evidence="3 7" id="KW-0378">Hydrolase</keyword>
<keyword evidence="5" id="KW-0732">Signal</keyword>
<dbReference type="GO" id="GO:0004065">
    <property type="term" value="F:arylsulfatase activity"/>
    <property type="evidence" value="ECO:0007669"/>
    <property type="project" value="UniProtKB-EC"/>
</dbReference>
<dbReference type="Gene3D" id="3.30.1120.10">
    <property type="match status" value="1"/>
</dbReference>
<dbReference type="Pfam" id="PF00884">
    <property type="entry name" value="Sulfatase"/>
    <property type="match status" value="1"/>
</dbReference>
<dbReference type="GO" id="GO:0046872">
    <property type="term" value="F:metal ion binding"/>
    <property type="evidence" value="ECO:0007669"/>
    <property type="project" value="UniProtKB-KW"/>
</dbReference>
<evidence type="ECO:0000256" key="3">
    <source>
        <dbReference type="ARBA" id="ARBA00022801"/>
    </source>
</evidence>
<feature type="chain" id="PRO_5022204843" evidence="5">
    <location>
        <begin position="25"/>
        <end position="483"/>
    </location>
</feature>
<dbReference type="OrthoDB" id="9803751at2"/>
<reference evidence="7 8" key="1">
    <citation type="submission" date="2019-02" db="EMBL/GenBank/DDBJ databases">
        <title>Deep-cultivation of Planctomycetes and their phenomic and genomic characterization uncovers novel biology.</title>
        <authorList>
            <person name="Wiegand S."/>
            <person name="Jogler M."/>
            <person name="Boedeker C."/>
            <person name="Pinto D."/>
            <person name="Vollmers J."/>
            <person name="Rivas-Marin E."/>
            <person name="Kohn T."/>
            <person name="Peeters S.H."/>
            <person name="Heuer A."/>
            <person name="Rast P."/>
            <person name="Oberbeckmann S."/>
            <person name="Bunk B."/>
            <person name="Jeske O."/>
            <person name="Meyerdierks A."/>
            <person name="Storesund J.E."/>
            <person name="Kallscheuer N."/>
            <person name="Luecker S."/>
            <person name="Lage O.M."/>
            <person name="Pohl T."/>
            <person name="Merkel B.J."/>
            <person name="Hornburger P."/>
            <person name="Mueller R.-W."/>
            <person name="Bruemmer F."/>
            <person name="Labrenz M."/>
            <person name="Spormann A.M."/>
            <person name="Op den Camp H."/>
            <person name="Overmann J."/>
            <person name="Amann R."/>
            <person name="Jetten M.S.M."/>
            <person name="Mascher T."/>
            <person name="Medema M.H."/>
            <person name="Devos D.P."/>
            <person name="Kaster A.-K."/>
            <person name="Ovreas L."/>
            <person name="Rohde M."/>
            <person name="Galperin M.Y."/>
            <person name="Jogler C."/>
        </authorList>
    </citation>
    <scope>NUCLEOTIDE SEQUENCE [LARGE SCALE GENOMIC DNA]</scope>
    <source>
        <strain evidence="7 8">Pla110</strain>
    </source>
</reference>
<protein>
    <submittedName>
        <fullName evidence="7">Arylsulfatase</fullName>
        <ecNumber evidence="7">3.1.6.1</ecNumber>
    </submittedName>
</protein>
<dbReference type="RefSeq" id="WP_144992439.1">
    <property type="nucleotide sequence ID" value="NZ_CP036281.1"/>
</dbReference>